<evidence type="ECO:0000259" key="1">
    <source>
        <dbReference type="PROSITE" id="PS50943"/>
    </source>
</evidence>
<dbReference type="Proteomes" id="UP001285636">
    <property type="component" value="Unassembled WGS sequence"/>
</dbReference>
<protein>
    <submittedName>
        <fullName evidence="2">Helix-turn-helix transcriptional regulator</fullName>
    </submittedName>
</protein>
<dbReference type="Gene3D" id="1.10.260.40">
    <property type="entry name" value="lambda repressor-like DNA-binding domains"/>
    <property type="match status" value="1"/>
</dbReference>
<evidence type="ECO:0000313" key="2">
    <source>
        <dbReference type="EMBL" id="MDV2883804.1"/>
    </source>
</evidence>
<comment type="caution">
    <text evidence="2">The sequence shown here is derived from an EMBL/GenBank/DDBJ whole genome shotgun (WGS) entry which is preliminary data.</text>
</comment>
<dbReference type="PROSITE" id="PS50943">
    <property type="entry name" value="HTH_CROC1"/>
    <property type="match status" value="1"/>
</dbReference>
<dbReference type="EMBL" id="JAWJAY010000001">
    <property type="protein sequence ID" value="MDV2883804.1"/>
    <property type="molecule type" value="Genomic_DNA"/>
</dbReference>
<gene>
    <name evidence="2" type="ORF">RYX45_01330</name>
</gene>
<proteinExistence type="predicted"/>
<feature type="domain" description="HTH cro/C1-type" evidence="1">
    <location>
        <begin position="17"/>
        <end position="62"/>
    </location>
</feature>
<dbReference type="RefSeq" id="WP_075684117.1">
    <property type="nucleotide sequence ID" value="NZ_CP144224.1"/>
</dbReference>
<dbReference type="InterPro" id="IPR010982">
    <property type="entry name" value="Lambda_DNA-bd_dom_sf"/>
</dbReference>
<name>A0AAJ2NJY4_ALKPS</name>
<dbReference type="AlphaFoldDB" id="A0AAJ2NJY4"/>
<dbReference type="SMART" id="SM00530">
    <property type="entry name" value="HTH_XRE"/>
    <property type="match status" value="1"/>
</dbReference>
<dbReference type="SUPFAM" id="SSF47413">
    <property type="entry name" value="lambda repressor-like DNA-binding domains"/>
    <property type="match status" value="1"/>
</dbReference>
<accession>A0AAJ2NJY4</accession>
<reference evidence="2" key="1">
    <citation type="submission" date="2023-10" db="EMBL/GenBank/DDBJ databases">
        <title>Screening of Alkalihalophilus pseudofirmusBZ-TG-HK211 and Its Alleviation of Salt Stress on Rapeseed Growth.</title>
        <authorList>
            <person name="Zhao B."/>
            <person name="Guo T."/>
        </authorList>
    </citation>
    <scope>NUCLEOTIDE SEQUENCE</scope>
    <source>
        <strain evidence="2">BZ-TG-HK211</strain>
    </source>
</reference>
<dbReference type="GO" id="GO:0003677">
    <property type="term" value="F:DNA binding"/>
    <property type="evidence" value="ECO:0007669"/>
    <property type="project" value="InterPro"/>
</dbReference>
<dbReference type="CDD" id="cd00093">
    <property type="entry name" value="HTH_XRE"/>
    <property type="match status" value="1"/>
</dbReference>
<dbReference type="Pfam" id="PF13443">
    <property type="entry name" value="HTH_26"/>
    <property type="match status" value="1"/>
</dbReference>
<organism evidence="2 3">
    <name type="scientific">Alkalihalophilus pseudofirmus</name>
    <name type="common">Bacillus pseudofirmus</name>
    <dbReference type="NCBI Taxonomy" id="79885"/>
    <lineage>
        <taxon>Bacteria</taxon>
        <taxon>Bacillati</taxon>
        <taxon>Bacillota</taxon>
        <taxon>Bacilli</taxon>
        <taxon>Bacillales</taxon>
        <taxon>Bacillaceae</taxon>
        <taxon>Alkalihalophilus</taxon>
    </lineage>
</organism>
<evidence type="ECO:0000313" key="3">
    <source>
        <dbReference type="Proteomes" id="UP001285636"/>
    </source>
</evidence>
<dbReference type="InterPro" id="IPR001387">
    <property type="entry name" value="Cro/C1-type_HTH"/>
</dbReference>
<sequence>MAHFNLEAMMRRSGIRSINELSVKSGVSRPTLHRWKENDVSIVNIPVAEKVCAALGCQITELIVLGERMEQG</sequence>